<evidence type="ECO:0000313" key="2">
    <source>
        <dbReference type="EMBL" id="CAL1546980.1"/>
    </source>
</evidence>
<keyword evidence="1" id="KW-0245">EGF-like domain</keyword>
<proteinExistence type="predicted"/>
<dbReference type="Proteomes" id="UP001497497">
    <property type="component" value="Unassembled WGS sequence"/>
</dbReference>
<evidence type="ECO:0000313" key="3">
    <source>
        <dbReference type="Proteomes" id="UP001497497"/>
    </source>
</evidence>
<evidence type="ECO:0000256" key="1">
    <source>
        <dbReference type="ARBA" id="ARBA00022536"/>
    </source>
</evidence>
<dbReference type="AlphaFoldDB" id="A0AAV2IJG2"/>
<feature type="non-terminal residue" evidence="2">
    <location>
        <position position="1"/>
    </location>
</feature>
<accession>A0AAV2IJG2</accession>
<protein>
    <submittedName>
        <fullName evidence="2">Uncharacterized protein</fullName>
    </submittedName>
</protein>
<dbReference type="InterPro" id="IPR042635">
    <property type="entry name" value="MEGF10/SREC1/2-like"/>
</dbReference>
<keyword evidence="3" id="KW-1185">Reference proteome</keyword>
<name>A0AAV2IJG2_LYMST</name>
<dbReference type="GO" id="GO:0005044">
    <property type="term" value="F:scavenger receptor activity"/>
    <property type="evidence" value="ECO:0007669"/>
    <property type="project" value="InterPro"/>
</dbReference>
<sequence length="115" mass="12421">CKHTNGDCSIGCLGYSDSPKCTTVCQSGRWGFNCNNSCDNCYNGQCDNRYGSCLQGCLGFRNPPTCKDVCYQGEYGLNCQYNCSTTCSNARCNNVNGACESCKPGYQGTMCEQGL</sequence>
<dbReference type="PANTHER" id="PTHR24043:SF8">
    <property type="entry name" value="EGF-LIKE DOMAIN-CONTAINING PROTEIN"/>
    <property type="match status" value="1"/>
</dbReference>
<gene>
    <name evidence="2" type="ORF">GSLYS_00020357001</name>
</gene>
<dbReference type="EMBL" id="CAXITT010000889">
    <property type="protein sequence ID" value="CAL1546980.1"/>
    <property type="molecule type" value="Genomic_DNA"/>
</dbReference>
<dbReference type="PANTHER" id="PTHR24043">
    <property type="entry name" value="SCAVENGER RECEPTOR CLASS F"/>
    <property type="match status" value="1"/>
</dbReference>
<organism evidence="2 3">
    <name type="scientific">Lymnaea stagnalis</name>
    <name type="common">Great pond snail</name>
    <name type="synonym">Helix stagnalis</name>
    <dbReference type="NCBI Taxonomy" id="6523"/>
    <lineage>
        <taxon>Eukaryota</taxon>
        <taxon>Metazoa</taxon>
        <taxon>Spiralia</taxon>
        <taxon>Lophotrochozoa</taxon>
        <taxon>Mollusca</taxon>
        <taxon>Gastropoda</taxon>
        <taxon>Heterobranchia</taxon>
        <taxon>Euthyneura</taxon>
        <taxon>Panpulmonata</taxon>
        <taxon>Hygrophila</taxon>
        <taxon>Lymnaeoidea</taxon>
        <taxon>Lymnaeidae</taxon>
        <taxon>Lymnaea</taxon>
    </lineage>
</organism>
<dbReference type="Gene3D" id="2.170.300.10">
    <property type="entry name" value="Tie2 ligand-binding domain superfamily"/>
    <property type="match status" value="1"/>
</dbReference>
<comment type="caution">
    <text evidence="2">The sequence shown here is derived from an EMBL/GenBank/DDBJ whole genome shotgun (WGS) entry which is preliminary data.</text>
</comment>
<reference evidence="2 3" key="1">
    <citation type="submission" date="2024-04" db="EMBL/GenBank/DDBJ databases">
        <authorList>
            <consortium name="Genoscope - CEA"/>
            <person name="William W."/>
        </authorList>
    </citation>
    <scope>NUCLEOTIDE SEQUENCE [LARGE SCALE GENOMIC DNA]</scope>
</reference>